<evidence type="ECO:0000256" key="1">
    <source>
        <dbReference type="SAM" id="MobiDB-lite"/>
    </source>
</evidence>
<proteinExistence type="predicted"/>
<sequence>MKFSPHSPYPKDPISPPAKNEKKDDPISFTSALPTLLLIIIIVEIGLSSNTKAATMVMPLMAILIMILLLNPTISNAALNDTASKWCDSALENCLVGGFNSDSEFLMEIHTSRMLLDFDRFQTSKTNDPNKESVPSCGRPPRYDSCLGQKKSIPLPENCDPRNRANPWVIHKNPSNTVSGFRESCGHLKADVGFSKVRYQIFKIGWPRSLCIPACVSLNHPQIFSISTISSPHSFCFSFSISVPFSHHHHPLPDSISYVSLVRLSSSCDLFLFYEFDPVSED</sequence>
<feature type="region of interest" description="Disordered" evidence="1">
    <location>
        <begin position="1"/>
        <end position="25"/>
    </location>
</feature>
<keyword evidence="2" id="KW-1133">Transmembrane helix</keyword>
<organism evidence="3 4">
    <name type="scientific">Citrullus colocynthis</name>
    <name type="common">colocynth</name>
    <dbReference type="NCBI Taxonomy" id="252529"/>
    <lineage>
        <taxon>Eukaryota</taxon>
        <taxon>Viridiplantae</taxon>
        <taxon>Streptophyta</taxon>
        <taxon>Embryophyta</taxon>
        <taxon>Tracheophyta</taxon>
        <taxon>Spermatophyta</taxon>
        <taxon>Magnoliopsida</taxon>
        <taxon>eudicotyledons</taxon>
        <taxon>Gunneridae</taxon>
        <taxon>Pentapetalae</taxon>
        <taxon>rosids</taxon>
        <taxon>fabids</taxon>
        <taxon>Cucurbitales</taxon>
        <taxon>Cucurbitaceae</taxon>
        <taxon>Benincaseae</taxon>
        <taxon>Citrullus</taxon>
    </lineage>
</organism>
<accession>A0ABP0YWR9</accession>
<dbReference type="Proteomes" id="UP001642487">
    <property type="component" value="Chromosome 6"/>
</dbReference>
<evidence type="ECO:0000256" key="2">
    <source>
        <dbReference type="SAM" id="Phobius"/>
    </source>
</evidence>
<feature type="compositionally biased region" description="Pro residues" evidence="1">
    <location>
        <begin position="7"/>
        <end position="16"/>
    </location>
</feature>
<keyword evidence="4" id="KW-1185">Reference proteome</keyword>
<feature type="transmembrane region" description="Helical" evidence="2">
    <location>
        <begin position="54"/>
        <end position="74"/>
    </location>
</feature>
<evidence type="ECO:0000313" key="3">
    <source>
        <dbReference type="EMBL" id="CAK9324978.1"/>
    </source>
</evidence>
<feature type="transmembrane region" description="Helical" evidence="2">
    <location>
        <begin position="27"/>
        <end position="47"/>
    </location>
</feature>
<gene>
    <name evidence="3" type="ORF">CITCOLO1_LOCUS17228</name>
</gene>
<name>A0ABP0YWR9_9ROSI</name>
<reference evidence="3 4" key="1">
    <citation type="submission" date="2024-03" db="EMBL/GenBank/DDBJ databases">
        <authorList>
            <person name="Gkanogiannis A."/>
            <person name="Becerra Lopez-Lavalle L."/>
        </authorList>
    </citation>
    <scope>NUCLEOTIDE SEQUENCE [LARGE SCALE GENOMIC DNA]</scope>
</reference>
<protein>
    <submittedName>
        <fullName evidence="3">Uncharacterized protein</fullName>
    </submittedName>
</protein>
<dbReference type="EMBL" id="OZ021740">
    <property type="protein sequence ID" value="CAK9324978.1"/>
    <property type="molecule type" value="Genomic_DNA"/>
</dbReference>
<keyword evidence="2" id="KW-0472">Membrane</keyword>
<keyword evidence="2" id="KW-0812">Transmembrane</keyword>
<evidence type="ECO:0000313" key="4">
    <source>
        <dbReference type="Proteomes" id="UP001642487"/>
    </source>
</evidence>